<name>A0ABU3QZC4_9GAMM</name>
<feature type="transmembrane region" description="Helical" evidence="1">
    <location>
        <begin position="47"/>
        <end position="68"/>
    </location>
</feature>
<comment type="caution">
    <text evidence="2">The sequence shown here is derived from an EMBL/GenBank/DDBJ whole genome shotgun (WGS) entry which is preliminary data.</text>
</comment>
<dbReference type="Pfam" id="PF11286">
    <property type="entry name" value="DUF3087"/>
    <property type="match status" value="1"/>
</dbReference>
<organism evidence="2 3">
    <name type="scientific">Psychrosphaera aquimarina</name>
    <dbReference type="NCBI Taxonomy" id="2044854"/>
    <lineage>
        <taxon>Bacteria</taxon>
        <taxon>Pseudomonadati</taxon>
        <taxon>Pseudomonadota</taxon>
        <taxon>Gammaproteobacteria</taxon>
        <taxon>Alteromonadales</taxon>
        <taxon>Pseudoalteromonadaceae</taxon>
        <taxon>Psychrosphaera</taxon>
    </lineage>
</organism>
<keyword evidence="3" id="KW-1185">Reference proteome</keyword>
<evidence type="ECO:0000313" key="3">
    <source>
        <dbReference type="Proteomes" id="UP001257914"/>
    </source>
</evidence>
<protein>
    <submittedName>
        <fullName evidence="2">DUF3087 domain-containing protein</fullName>
    </submittedName>
</protein>
<dbReference type="InterPro" id="IPR021438">
    <property type="entry name" value="DUF3087"/>
</dbReference>
<keyword evidence="1" id="KW-0472">Membrane</keyword>
<proteinExistence type="predicted"/>
<dbReference type="RefSeq" id="WP_315946472.1">
    <property type="nucleotide sequence ID" value="NZ_JAWCUA010000007.1"/>
</dbReference>
<feature type="transmembrane region" description="Helical" evidence="1">
    <location>
        <begin position="18"/>
        <end position="41"/>
    </location>
</feature>
<reference evidence="2 3" key="1">
    <citation type="submission" date="2023-10" db="EMBL/GenBank/DDBJ databases">
        <title>Psychrosphaera aquimaarina strain SW33 isolated from seawater.</title>
        <authorList>
            <person name="Bayburt H."/>
            <person name="Kim J.M."/>
            <person name="Choi B.J."/>
            <person name="Jeon C.O."/>
        </authorList>
    </citation>
    <scope>NUCLEOTIDE SEQUENCE [LARGE SCALE GENOMIC DNA]</scope>
    <source>
        <strain evidence="2 3">KCTC 52743</strain>
    </source>
</reference>
<evidence type="ECO:0000256" key="1">
    <source>
        <dbReference type="SAM" id="Phobius"/>
    </source>
</evidence>
<keyword evidence="1" id="KW-0812">Transmembrane</keyword>
<evidence type="ECO:0000313" key="2">
    <source>
        <dbReference type="EMBL" id="MDU0112781.1"/>
    </source>
</evidence>
<dbReference type="EMBL" id="JAWCUA010000007">
    <property type="protein sequence ID" value="MDU0112781.1"/>
    <property type="molecule type" value="Genomic_DNA"/>
</dbReference>
<accession>A0ABU3QZC4</accession>
<keyword evidence="1" id="KW-1133">Transmembrane helix</keyword>
<dbReference type="Proteomes" id="UP001257914">
    <property type="component" value="Unassembled WGS sequence"/>
</dbReference>
<gene>
    <name evidence="2" type="ORF">RT723_07165</name>
</gene>
<sequence length="168" mass="19237">MKLENIDKTRYRKHLNKVILACIVGLIVLSLSISTLVIYLVNDGESSHFWINFAGVVIASIIIGSILAKYKQHPFMYEIAYVWDLKQVLNQIHRKSKKINLAVNENDVTAIEIMYFYYKACIQLYTLDDNTITLSSLNIKAAELDRQIASLNLTISTDNFERKSLSAY</sequence>